<dbReference type="EMBL" id="CAWYQH010000103">
    <property type="protein sequence ID" value="CAK8686846.1"/>
    <property type="molecule type" value="Genomic_DNA"/>
</dbReference>
<dbReference type="Proteomes" id="UP001642483">
    <property type="component" value="Unassembled WGS sequence"/>
</dbReference>
<gene>
    <name evidence="1" type="ORF">CVLEPA_LOCUS18878</name>
</gene>
<organism evidence="1 2">
    <name type="scientific">Clavelina lepadiformis</name>
    <name type="common">Light-bulb sea squirt</name>
    <name type="synonym">Ascidia lepadiformis</name>
    <dbReference type="NCBI Taxonomy" id="159417"/>
    <lineage>
        <taxon>Eukaryota</taxon>
        <taxon>Metazoa</taxon>
        <taxon>Chordata</taxon>
        <taxon>Tunicata</taxon>
        <taxon>Ascidiacea</taxon>
        <taxon>Aplousobranchia</taxon>
        <taxon>Clavelinidae</taxon>
        <taxon>Clavelina</taxon>
    </lineage>
</organism>
<keyword evidence="2" id="KW-1185">Reference proteome</keyword>
<reference evidence="1 2" key="1">
    <citation type="submission" date="2024-02" db="EMBL/GenBank/DDBJ databases">
        <authorList>
            <person name="Daric V."/>
            <person name="Darras S."/>
        </authorList>
    </citation>
    <scope>NUCLEOTIDE SEQUENCE [LARGE SCALE GENOMIC DNA]</scope>
</reference>
<sequence length="423" mass="49657">MMSLRWRILFSLSSRRLCRTVYSGPDGLPDFTREYEKNTDTSWEARKLKNIRQRVIDKEKGKKFEDLEKIVDDEARRIAPLSHFIFSDDPAVCNKDLMLGQRMEILGNPSSDGKNNIKEKYSKSSNLDPDFIRPEVQEILKRIRGKDPKIIFKTKLERNKEMPKIQLLSDEQLKQKYEEALEAAEKFLEMPPVMTEREPIDEELAFDEKLDGYEHSSLVFTDISEDLNRNERFIVVRETNGKLRKATWEERDRMLQIYFPKPQRDILKPELFDDLTIALKKEFHENVLQQILIHFDPDSANYINLTKQVYDDIDEKGAFELLRSTRFFGGLAFYLTKYKSIDNLLIYFLHSKLLEEASDLINLHYLIKPKSEVSQQIQDIDDAVEKVKIFVANDATNARAIKLALNPFLKSHQKRTGKQRSVQ</sequence>
<name>A0ABP0G4U0_CLALP</name>
<protein>
    <recommendedName>
        <fullName evidence="3">28S ribosomal protein S22, mitochondrial</fullName>
    </recommendedName>
</protein>
<comment type="caution">
    <text evidence="1">The sequence shown here is derived from an EMBL/GenBank/DDBJ whole genome shotgun (WGS) entry which is preliminary data.</text>
</comment>
<dbReference type="InterPro" id="IPR019374">
    <property type="entry name" value="Ribosomal_mS22"/>
</dbReference>
<evidence type="ECO:0000313" key="2">
    <source>
        <dbReference type="Proteomes" id="UP001642483"/>
    </source>
</evidence>
<dbReference type="PANTHER" id="PTHR13071">
    <property type="entry name" value="MITOCHONDRIAL 28S RIBOSOMAL PROTEIN S22"/>
    <property type="match status" value="1"/>
</dbReference>
<dbReference type="PANTHER" id="PTHR13071:SF4">
    <property type="entry name" value="SMALL RIBOSOMAL SUBUNIT PROTEIN MS22"/>
    <property type="match status" value="1"/>
</dbReference>
<evidence type="ECO:0008006" key="3">
    <source>
        <dbReference type="Google" id="ProtNLM"/>
    </source>
</evidence>
<proteinExistence type="predicted"/>
<evidence type="ECO:0000313" key="1">
    <source>
        <dbReference type="EMBL" id="CAK8686846.1"/>
    </source>
</evidence>
<dbReference type="Pfam" id="PF10245">
    <property type="entry name" value="MRP-S22"/>
    <property type="match status" value="1"/>
</dbReference>
<accession>A0ABP0G4U0</accession>